<dbReference type="CTD" id="8229790"/>
<proteinExistence type="predicted"/>
<feature type="repeat" description="ANK" evidence="3">
    <location>
        <begin position="369"/>
        <end position="401"/>
    </location>
</feature>
<dbReference type="EC" id="1.3.1.74" evidence="4"/>
<gene>
    <name evidence="5" type="primary">8229790</name>
    <name evidence="4" type="ORF">Phum_PHUM299240</name>
</gene>
<feature type="repeat" description="ANK" evidence="3">
    <location>
        <begin position="624"/>
        <end position="656"/>
    </location>
</feature>
<dbReference type="InParanoid" id="E0VM12"/>
<feature type="repeat" description="ANK" evidence="3">
    <location>
        <begin position="73"/>
        <end position="105"/>
    </location>
</feature>
<reference evidence="5" key="3">
    <citation type="submission" date="2021-02" db="UniProtKB">
        <authorList>
            <consortium name="EnsemblMetazoa"/>
        </authorList>
    </citation>
    <scope>IDENTIFICATION</scope>
    <source>
        <strain evidence="5">USDA</strain>
    </source>
</reference>
<dbReference type="PROSITE" id="PS50297">
    <property type="entry name" value="ANK_REP_REGION"/>
    <property type="match status" value="17"/>
</dbReference>
<evidence type="ECO:0000313" key="6">
    <source>
        <dbReference type="Proteomes" id="UP000009046"/>
    </source>
</evidence>
<dbReference type="EnsemblMetazoa" id="PHUM299240-RA">
    <property type="protein sequence ID" value="PHUM299240-PA"/>
    <property type="gene ID" value="PHUM299240"/>
</dbReference>
<feature type="repeat" description="ANK" evidence="3">
    <location>
        <begin position="690"/>
        <end position="713"/>
    </location>
</feature>
<dbReference type="SUPFAM" id="SSF48403">
    <property type="entry name" value="Ankyrin repeat"/>
    <property type="match status" value="3"/>
</dbReference>
<feature type="repeat" description="ANK" evidence="3">
    <location>
        <begin position="657"/>
        <end position="689"/>
    </location>
</feature>
<dbReference type="EMBL" id="AAZO01003470">
    <property type="status" value="NOT_ANNOTATED_CDS"/>
    <property type="molecule type" value="Genomic_DNA"/>
</dbReference>
<evidence type="ECO:0000256" key="2">
    <source>
        <dbReference type="ARBA" id="ARBA00023043"/>
    </source>
</evidence>
<feature type="repeat" description="ANK" evidence="3">
    <location>
        <begin position="894"/>
        <end position="926"/>
    </location>
</feature>
<dbReference type="KEGG" id="phu:Phum_PHUM299240"/>
<dbReference type="RefSeq" id="XP_002427156.1">
    <property type="nucleotide sequence ID" value="XM_002427111.1"/>
</dbReference>
<dbReference type="Gene3D" id="1.25.40.20">
    <property type="entry name" value="Ankyrin repeat-containing domain"/>
    <property type="match status" value="10"/>
</dbReference>
<dbReference type="OrthoDB" id="8175398at2759"/>
<feature type="repeat" description="ANK" evidence="3">
    <location>
        <begin position="269"/>
        <end position="302"/>
    </location>
</feature>
<keyword evidence="2 3" id="KW-0040">ANK repeat</keyword>
<dbReference type="InterPro" id="IPR036770">
    <property type="entry name" value="Ankyrin_rpt-contain_sf"/>
</dbReference>
<dbReference type="Pfam" id="PF00023">
    <property type="entry name" value="Ank"/>
    <property type="match status" value="2"/>
</dbReference>
<dbReference type="STRING" id="121224.E0VM12"/>
<feature type="repeat" description="ANK" evidence="3">
    <location>
        <begin position="106"/>
        <end position="138"/>
    </location>
</feature>
<evidence type="ECO:0000313" key="4">
    <source>
        <dbReference type="EMBL" id="EEB14418.1"/>
    </source>
</evidence>
<feature type="repeat" description="ANK" evidence="3">
    <location>
        <begin position="172"/>
        <end position="204"/>
    </location>
</feature>
<feature type="repeat" description="ANK" evidence="3">
    <location>
        <begin position="521"/>
        <end position="553"/>
    </location>
</feature>
<dbReference type="Proteomes" id="UP000009046">
    <property type="component" value="Unassembled WGS sequence"/>
</dbReference>
<feature type="repeat" description="ANK" evidence="3">
    <location>
        <begin position="588"/>
        <end position="620"/>
    </location>
</feature>
<keyword evidence="6" id="KW-1185">Reference proteome</keyword>
<dbReference type="Pfam" id="PF12796">
    <property type="entry name" value="Ank_2"/>
    <property type="match status" value="7"/>
</dbReference>
<feature type="repeat" description="ANK" evidence="3">
    <location>
        <begin position="303"/>
        <end position="335"/>
    </location>
</feature>
<feature type="repeat" description="ANK" evidence="3">
    <location>
        <begin position="554"/>
        <end position="586"/>
    </location>
</feature>
<protein>
    <submittedName>
        <fullName evidence="4">Ankyrin repeat domain-containing protein, putative</fullName>
        <ecNumber evidence="4">1.3.1.74</ecNumber>
    </submittedName>
</protein>
<name>E0VM12_PEDHC</name>
<dbReference type="PRINTS" id="PR01415">
    <property type="entry name" value="ANKYRIN"/>
</dbReference>
<dbReference type="GeneID" id="8229790"/>
<dbReference type="SMART" id="SM00248">
    <property type="entry name" value="ANK"/>
    <property type="match status" value="27"/>
</dbReference>
<dbReference type="PANTHER" id="PTHR24198:SF193">
    <property type="match status" value="1"/>
</dbReference>
<feature type="repeat" description="ANK" evidence="3">
    <location>
        <begin position="40"/>
        <end position="72"/>
    </location>
</feature>
<dbReference type="PANTHER" id="PTHR24198">
    <property type="entry name" value="ANKYRIN REPEAT AND PROTEIN KINASE DOMAIN-CONTAINING PROTEIN"/>
    <property type="match status" value="1"/>
</dbReference>
<reference evidence="4" key="2">
    <citation type="submission" date="2007-04" db="EMBL/GenBank/DDBJ databases">
        <title>The genome of the human body louse.</title>
        <authorList>
            <consortium name="The Human Body Louse Genome Consortium"/>
            <person name="Kirkness E."/>
            <person name="Walenz B."/>
            <person name="Hass B."/>
            <person name="Bruggner R."/>
            <person name="Strausberg R."/>
        </authorList>
    </citation>
    <scope>NUCLEOTIDE SEQUENCE</scope>
    <source>
        <strain evidence="4">USDA</strain>
    </source>
</reference>
<evidence type="ECO:0000256" key="1">
    <source>
        <dbReference type="ARBA" id="ARBA00022737"/>
    </source>
</evidence>
<dbReference type="GO" id="GO:0032440">
    <property type="term" value="F:2-alkenal reductase [NAD(P)H] activity"/>
    <property type="evidence" value="ECO:0007669"/>
    <property type="project" value="UniProtKB-EC"/>
</dbReference>
<dbReference type="HOGENOM" id="CLU_000134_58_0_1"/>
<accession>E0VM12</accession>
<feature type="repeat" description="ANK" evidence="3">
    <location>
        <begin position="402"/>
        <end position="422"/>
    </location>
</feature>
<keyword evidence="4" id="KW-0560">Oxidoreductase</keyword>
<feature type="repeat" description="ANK" evidence="3">
    <location>
        <begin position="792"/>
        <end position="824"/>
    </location>
</feature>
<dbReference type="Pfam" id="PF13637">
    <property type="entry name" value="Ank_4"/>
    <property type="match status" value="2"/>
</dbReference>
<keyword evidence="1" id="KW-0677">Repeat</keyword>
<dbReference type="OMA" id="AMDGHTD"/>
<feature type="repeat" description="ANK" evidence="3">
    <location>
        <begin position="336"/>
        <end position="368"/>
    </location>
</feature>
<dbReference type="InterPro" id="IPR002110">
    <property type="entry name" value="Ankyrin_rpt"/>
</dbReference>
<dbReference type="Pfam" id="PF13857">
    <property type="entry name" value="Ank_5"/>
    <property type="match status" value="1"/>
</dbReference>
<dbReference type="AlphaFoldDB" id="E0VM12"/>
<feature type="repeat" description="ANK" evidence="3">
    <location>
        <begin position="825"/>
        <end position="857"/>
    </location>
</feature>
<evidence type="ECO:0000313" key="5">
    <source>
        <dbReference type="EnsemblMetazoa" id="PHUM299240-PA"/>
    </source>
</evidence>
<dbReference type="PROSITE" id="PS50088">
    <property type="entry name" value="ANK_REPEAT"/>
    <property type="match status" value="21"/>
</dbReference>
<sequence>MVYRQISDAPALIHAIIIGELEDVTYLLNAKEDPNVQDFEQRSPLHAASFFEADKIVEVLIQNGARVNSKDSKWITPLHLACFVGHQPTVEVLLKHNADVNVRDRSWHTPIHIASANNSLNCVKSLLPHITNINVTDREGKTCLHHAAYNGHFEMVKFLLENGCHVNVSDKKFRRPLHWAVHMGHSDIVEYLIEKGADVNARDRDFYTPLHVCNNSYELAQILLENGAKIDAKTAAGNTPLHLACLNGCKNIVIELICFNAPINESNYAGQSPLQISAASTLGEDCMKILLTEGADINHQSLDGRTALHMTAIHGRLARSKILIDKGAVIDATDKTGCTTLHIAALYGHELLSRILLSYGADPLKKDNLGRTPLHLCCLGGFVECCRKFVQLNLDLNVQDNSGKTSLHLAAYKGSIECLDLLNTSALCCGKRMFNCVYTLVGIGSSVTVKDVSGCTPLHLAAAYDLEGKCVEYLIKHNKDCANNDNEGFTPIHYAVFGRNQAGLKHLLQNYDKKINDDTCLKITSLHIASYYGFNEIMRLLLPLFNNVNVKDELGRTPLQLASLKGHCQCVQLLLRCGALVAVHDDVNKRTPVHAAAVNGHTECLQMLLDNAETTDVVNFRDNKGRTPLMLAVAHGSSNCIIALLQHGADVNIPDYNNYTPLFRATFFGNFDNVELLICQGASVNVKDCNGKTPVHIAALRGFHNILVILIEHLNENISCLVDQQDCTVLHWASYKGNFKCIEYLVNNFSCDSWKGNSFTPVHSSVLHGKKNCLELLLNYFGEGSVSIKDHKGRTPLHIAALCNSISCLKLLIKRGADVECKDSNGRTPLILSALKGHARAIEILLKAKADATIQDNSSNTALHYACAMRYHLSAMILIQNSENNSIVNIPNKQKKTPLHIAAKQGLVTVTQLLIQKGANILAVDSDGLTPALSCAPSKNVAQCLNIILSHYPSSTEFKKARKCNSIGTIRVRRIH</sequence>
<reference evidence="4" key="1">
    <citation type="submission" date="2007-04" db="EMBL/GenBank/DDBJ databases">
        <title>Annotation of Pediculus humanus corporis strain USDA.</title>
        <authorList>
            <person name="Kirkness E."/>
            <person name="Hannick L."/>
            <person name="Hass B."/>
            <person name="Bruggner R."/>
            <person name="Lawson D."/>
            <person name="Bidwell S."/>
            <person name="Joardar V."/>
            <person name="Caler E."/>
            <person name="Walenz B."/>
            <person name="Inman J."/>
            <person name="Schobel S."/>
            <person name="Galinsky K."/>
            <person name="Amedeo P."/>
            <person name="Strausberg R."/>
        </authorList>
    </citation>
    <scope>NUCLEOTIDE SEQUENCE</scope>
    <source>
        <strain evidence="4">USDA</strain>
    </source>
</reference>
<dbReference type="EMBL" id="DS235286">
    <property type="protein sequence ID" value="EEB14418.1"/>
    <property type="molecule type" value="Genomic_DNA"/>
</dbReference>
<organism>
    <name type="scientific">Pediculus humanus subsp. corporis</name>
    <name type="common">Body louse</name>
    <dbReference type="NCBI Taxonomy" id="121224"/>
    <lineage>
        <taxon>Eukaryota</taxon>
        <taxon>Metazoa</taxon>
        <taxon>Ecdysozoa</taxon>
        <taxon>Arthropoda</taxon>
        <taxon>Hexapoda</taxon>
        <taxon>Insecta</taxon>
        <taxon>Pterygota</taxon>
        <taxon>Neoptera</taxon>
        <taxon>Paraneoptera</taxon>
        <taxon>Psocodea</taxon>
        <taxon>Troctomorpha</taxon>
        <taxon>Phthiraptera</taxon>
        <taxon>Anoplura</taxon>
        <taxon>Pediculidae</taxon>
        <taxon>Pediculus</taxon>
    </lineage>
</organism>
<feature type="repeat" description="ANK" evidence="3">
    <location>
        <begin position="236"/>
        <end position="268"/>
    </location>
</feature>
<feature type="repeat" description="ANK" evidence="3">
    <location>
        <begin position="453"/>
        <end position="486"/>
    </location>
</feature>
<dbReference type="VEuPathDB" id="VectorBase:PHUM299240"/>
<dbReference type="eggNOG" id="KOG0504">
    <property type="taxonomic scope" value="Eukaryota"/>
</dbReference>
<evidence type="ECO:0000256" key="3">
    <source>
        <dbReference type="PROSITE-ProRule" id="PRU00023"/>
    </source>
</evidence>
<feature type="repeat" description="ANK" evidence="3">
    <location>
        <begin position="139"/>
        <end position="171"/>
    </location>
</feature>